<feature type="compositionally biased region" description="Low complexity" evidence="5">
    <location>
        <begin position="510"/>
        <end position="530"/>
    </location>
</feature>
<dbReference type="GO" id="GO:0005634">
    <property type="term" value="C:nucleus"/>
    <property type="evidence" value="ECO:0007669"/>
    <property type="project" value="TreeGrafter"/>
</dbReference>
<feature type="compositionally biased region" description="Low complexity" evidence="5">
    <location>
        <begin position="407"/>
        <end position="421"/>
    </location>
</feature>
<evidence type="ECO:0000256" key="4">
    <source>
        <dbReference type="ARBA" id="ARBA00022807"/>
    </source>
</evidence>
<evidence type="ECO:0000313" key="8">
    <source>
        <dbReference type="Proteomes" id="UP001054857"/>
    </source>
</evidence>
<feature type="compositionally biased region" description="Low complexity" evidence="5">
    <location>
        <begin position="454"/>
        <end position="502"/>
    </location>
</feature>
<keyword evidence="3" id="KW-0378">Hydrolase</keyword>
<feature type="region of interest" description="Disordered" evidence="5">
    <location>
        <begin position="407"/>
        <end position="603"/>
    </location>
</feature>
<comment type="caution">
    <text evidence="7">The sequence shown here is derived from an EMBL/GenBank/DDBJ whole genome shotgun (WGS) entry which is preliminary data.</text>
</comment>
<evidence type="ECO:0000313" key="7">
    <source>
        <dbReference type="EMBL" id="GFR46228.1"/>
    </source>
</evidence>
<feature type="domain" description="Ubiquitin-like protease family profile" evidence="6">
    <location>
        <begin position="639"/>
        <end position="835"/>
    </location>
</feature>
<dbReference type="PANTHER" id="PTHR12606">
    <property type="entry name" value="SENTRIN/SUMO-SPECIFIC PROTEASE"/>
    <property type="match status" value="1"/>
</dbReference>
<evidence type="ECO:0000256" key="1">
    <source>
        <dbReference type="ARBA" id="ARBA00005234"/>
    </source>
</evidence>
<dbReference type="SUPFAM" id="SSF54001">
    <property type="entry name" value="Cysteine proteinases"/>
    <property type="match status" value="1"/>
</dbReference>
<dbReference type="PROSITE" id="PS50600">
    <property type="entry name" value="ULP_PROTEASE"/>
    <property type="match status" value="1"/>
</dbReference>
<keyword evidence="8" id="KW-1185">Reference proteome</keyword>
<dbReference type="GO" id="GO:0016929">
    <property type="term" value="F:deSUMOylase activity"/>
    <property type="evidence" value="ECO:0007669"/>
    <property type="project" value="TreeGrafter"/>
</dbReference>
<evidence type="ECO:0000256" key="3">
    <source>
        <dbReference type="ARBA" id="ARBA00022801"/>
    </source>
</evidence>
<feature type="compositionally biased region" description="Polar residues" evidence="5">
    <location>
        <begin position="121"/>
        <end position="140"/>
    </location>
</feature>
<keyword evidence="2" id="KW-0645">Protease</keyword>
<evidence type="ECO:0000256" key="2">
    <source>
        <dbReference type="ARBA" id="ARBA00022670"/>
    </source>
</evidence>
<dbReference type="GO" id="GO:0006508">
    <property type="term" value="P:proteolysis"/>
    <property type="evidence" value="ECO:0007669"/>
    <property type="project" value="UniProtKB-KW"/>
</dbReference>
<accession>A0AAD3DQW8</accession>
<dbReference type="EMBL" id="BMAR01000013">
    <property type="protein sequence ID" value="GFR46228.1"/>
    <property type="molecule type" value="Genomic_DNA"/>
</dbReference>
<dbReference type="PANTHER" id="PTHR12606:SF1">
    <property type="entry name" value="UBIQUITIN-LIKE-SPECIFIC PROTEASE 1A"/>
    <property type="match status" value="1"/>
</dbReference>
<dbReference type="GO" id="GO:0016926">
    <property type="term" value="P:protein desumoylation"/>
    <property type="evidence" value="ECO:0007669"/>
    <property type="project" value="TreeGrafter"/>
</dbReference>
<protein>
    <recommendedName>
        <fullName evidence="6">Ubiquitin-like protease family profile domain-containing protein</fullName>
    </recommendedName>
</protein>
<feature type="region of interest" description="Disordered" evidence="5">
    <location>
        <begin position="19"/>
        <end position="62"/>
    </location>
</feature>
<evidence type="ECO:0000259" key="6">
    <source>
        <dbReference type="PROSITE" id="PS50600"/>
    </source>
</evidence>
<dbReference type="AlphaFoldDB" id="A0AAD3DQW8"/>
<feature type="compositionally biased region" description="Acidic residues" evidence="5">
    <location>
        <begin position="535"/>
        <end position="583"/>
    </location>
</feature>
<feature type="region of interest" description="Disordered" evidence="5">
    <location>
        <begin position="109"/>
        <end position="211"/>
    </location>
</feature>
<dbReference type="Pfam" id="PF02902">
    <property type="entry name" value="Peptidase_C48"/>
    <property type="match status" value="1"/>
</dbReference>
<gene>
    <name evidence="7" type="ORF">Agub_g7772</name>
</gene>
<comment type="similarity">
    <text evidence="1">Belongs to the peptidase C48 family.</text>
</comment>
<feature type="compositionally biased region" description="Basic and acidic residues" evidence="5">
    <location>
        <begin position="422"/>
        <end position="453"/>
    </location>
</feature>
<organism evidence="7 8">
    <name type="scientific">Astrephomene gubernaculifera</name>
    <dbReference type="NCBI Taxonomy" id="47775"/>
    <lineage>
        <taxon>Eukaryota</taxon>
        <taxon>Viridiplantae</taxon>
        <taxon>Chlorophyta</taxon>
        <taxon>core chlorophytes</taxon>
        <taxon>Chlorophyceae</taxon>
        <taxon>CS clade</taxon>
        <taxon>Chlamydomonadales</taxon>
        <taxon>Astrephomenaceae</taxon>
        <taxon>Astrephomene</taxon>
    </lineage>
</organism>
<proteinExistence type="inferred from homology"/>
<keyword evidence="4" id="KW-0788">Thiol protease</keyword>
<evidence type="ECO:0000256" key="5">
    <source>
        <dbReference type="SAM" id="MobiDB-lite"/>
    </source>
</evidence>
<dbReference type="Gene3D" id="3.40.395.10">
    <property type="entry name" value="Adenoviral Proteinase, Chain A"/>
    <property type="match status" value="1"/>
</dbReference>
<feature type="compositionally biased region" description="Polar residues" evidence="5">
    <location>
        <begin position="36"/>
        <end position="57"/>
    </location>
</feature>
<name>A0AAD3DQW8_9CHLO</name>
<sequence length="866" mass="94335">MTLFHDLFSNAASALRNLLPTPISGHKRRRDGGESCDQQPSRKVQVSGQAQPANNVNLPEGSEPAIAIAKEALVESSTPAAKAVPLPAPATSSNASIGFGMADRIRELGPRQSSQGGSQQNKPQVQLNMADSDGQQQQQPAWGANGNGVAKGVSRPVQEQAPTGDPAFPSRQPQPPLLQLQPRAAPPYAYNPAPVGSTPAPRQGYSNAMPTGYAATPGCQQPLPPRQLFKTPVAAPSPVELRGFRQLRIDSTPQHNVRPIASTPHQPRPPAPAAAQPLGTRVHAPVPATQKSFLPQRPSFSQAFMSGQRELEDLAREGKLKAEHLKLWIAELDAARQARNQPLLQPTREVYSQVLGDEEELVRDKGKEAQAANAALRSALKNLQRAVNLDPRVAAAETRSAATRAALEASQAAGGAEAAGSFERRKAAHEREVERLRREAEEGTRRKVEELKAADAASRLAAQQEQQRRQQQQQQPGGVPSSQASQSQAATAAPALQKSASAAPPPARPPAGAAAAAARPGPVAAVARKPAAPPPDDDEVMDLVSSDEEEEEEEGEGEQEEEGEQESEPLDDDVAGGDEDDPYGVEYGKYGNESRGGGNRALQHASRKERACWRRTMDRSAGGDSEILVSYSPNPITVINLPRDKLLCMQPGRWLNDEVINLYMMLLQERDTRLRTAACGGAGGSSSGGGGGQVAPRCHFFNSFFYNKLFLDQQRYDYKNVRRWTLANRLKANMQDSPGVLELDRIIIPINKANMHWTCAVVYIKEQVVRYYDSLKGKDEELVGHLKQWVRDEAADKLKEDWDTRSWRVEFPKAIPEQRNGYDCGVFTLMFADRLGAGRPLDFSQEDMELLRVRVLARIMNTRVDL</sequence>
<dbReference type="Proteomes" id="UP001054857">
    <property type="component" value="Unassembled WGS sequence"/>
</dbReference>
<dbReference type="InterPro" id="IPR038765">
    <property type="entry name" value="Papain-like_cys_pep_sf"/>
</dbReference>
<feature type="compositionally biased region" description="Low complexity" evidence="5">
    <location>
        <begin position="177"/>
        <end position="194"/>
    </location>
</feature>
<dbReference type="InterPro" id="IPR003653">
    <property type="entry name" value="Peptidase_C48_C"/>
</dbReference>
<reference evidence="7 8" key="1">
    <citation type="journal article" date="2021" name="Sci. Rep.">
        <title>Genome sequencing of the multicellular alga Astrephomene provides insights into convergent evolution of germ-soma differentiation.</title>
        <authorList>
            <person name="Yamashita S."/>
            <person name="Yamamoto K."/>
            <person name="Matsuzaki R."/>
            <person name="Suzuki S."/>
            <person name="Yamaguchi H."/>
            <person name="Hirooka S."/>
            <person name="Minakuchi Y."/>
            <person name="Miyagishima S."/>
            <person name="Kawachi M."/>
            <person name="Toyoda A."/>
            <person name="Nozaki H."/>
        </authorList>
    </citation>
    <scope>NUCLEOTIDE SEQUENCE [LARGE SCALE GENOMIC DNA]</scope>
    <source>
        <strain evidence="7 8">NIES-4017</strain>
    </source>
</reference>